<feature type="domain" description="MacB-like periplasmic core" evidence="9">
    <location>
        <begin position="20"/>
        <end position="240"/>
    </location>
</feature>
<dbReference type="EMBL" id="LXEY01000004">
    <property type="protein sequence ID" value="OAV63078.1"/>
    <property type="molecule type" value="Genomic_DNA"/>
</dbReference>
<protein>
    <recommendedName>
        <fullName evidence="12">ABC transporter permease</fullName>
    </recommendedName>
</protein>
<keyword evidence="2" id="KW-1003">Cell membrane</keyword>
<evidence type="ECO:0000259" key="9">
    <source>
        <dbReference type="Pfam" id="PF12704"/>
    </source>
</evidence>
<sequence length="844" mass="87851">MWKLGLSQLKTHPRRYVAVLLAITLGTMFLASALLVTSSAKETTKQMLGATYANADLLINATQDAYTDPESAFYDHLGGLEQPGNLEAIPGVAEVYPLIQVATGLVLPEGSAQRGTFDADADFLLATNTPADTSLMATPVTDGSLPKAHSEIAIDTTAADRHDLAVGDTVTLRGMADDGEKDFTVSGMIDTSGDPTAIGAMTAYLTPEALIAFAGEHPMYSMGLVRVDGDVDAVLEQLTNALSGVATVNTPDVEISESLVDTFGFDAITVVLGGFAAIALLVMMLVINNTFSVLVAQRTKEYALQRVLGATRGQIRKSVLAETLMIGLIGSLLGIAAAMGLIFGLILLAQNWVDRATFAIDANLVWVGVVGVVITVIAGWLPAARAMRVSPLEAMRPVAAITVESKAGIVRVFFGALLFVGGATVMVVFARHGDIALAIVAGAVSFIGVLLLSILFVPAAAYGLGWITRATGVPGKMAQLNSTRNRSRTAATAAALIIGTTLVAMILTGGRTFQHNSDQLLATNYPVDVYADLTNIDANDSQRLEEIVTAMRNITGVENAAPLQPVGTVQDDNEAVLAGDPAQLAQISAGLTDADVAALQEPGTVLVSSGYQSDTLTVDTTDGPVELNAVQSDLPSVTALVSDVTAQELAAEPAGTATVWIKVDQEEMHASEIQDLLAALAANTGVSATDFESPLMMRGVYQQAINTVMLTVVGLLAISVLIAFVGVGNTQALSALERTRENALMRALGLTKRGLRAMLSWEAAIICAVGALLGCGLGMFYGWAGSVAIFSTAFEYQPGSLEMAWPWAAIGGIAITAVLAGLIASVIPAHRAAKLSPVEGLATT</sequence>
<evidence type="ECO:0008006" key="12">
    <source>
        <dbReference type="Google" id="ProtNLM"/>
    </source>
</evidence>
<comment type="subcellular location">
    <subcellularLocation>
        <location evidence="1">Cell membrane</location>
        <topology evidence="1">Multi-pass membrane protein</topology>
    </subcellularLocation>
</comment>
<dbReference type="InterPro" id="IPR050250">
    <property type="entry name" value="Macrolide_Exporter_MacB"/>
</dbReference>
<feature type="transmembrane region" description="Helical" evidence="7">
    <location>
        <begin position="364"/>
        <end position="387"/>
    </location>
</feature>
<evidence type="ECO:0000256" key="1">
    <source>
        <dbReference type="ARBA" id="ARBA00004651"/>
    </source>
</evidence>
<dbReference type="InterPro" id="IPR003838">
    <property type="entry name" value="ABC3_permease_C"/>
</dbReference>
<evidence type="ECO:0000313" key="10">
    <source>
        <dbReference type="EMBL" id="OAV63078.1"/>
    </source>
</evidence>
<evidence type="ECO:0000259" key="8">
    <source>
        <dbReference type="Pfam" id="PF02687"/>
    </source>
</evidence>
<feature type="transmembrane region" description="Helical" evidence="7">
    <location>
        <begin position="804"/>
        <end position="827"/>
    </location>
</feature>
<feature type="transmembrane region" description="Helical" evidence="7">
    <location>
        <begin position="324"/>
        <end position="352"/>
    </location>
</feature>
<evidence type="ECO:0000256" key="2">
    <source>
        <dbReference type="ARBA" id="ARBA00022475"/>
    </source>
</evidence>
<feature type="transmembrane region" description="Helical" evidence="7">
    <location>
        <begin position="757"/>
        <end position="784"/>
    </location>
</feature>
<evidence type="ECO:0000256" key="4">
    <source>
        <dbReference type="ARBA" id="ARBA00022989"/>
    </source>
</evidence>
<gene>
    <name evidence="10" type="ORF">A6F49_03285</name>
</gene>
<feature type="transmembrane region" description="Helical" evidence="7">
    <location>
        <begin position="708"/>
        <end position="736"/>
    </location>
</feature>
<dbReference type="GO" id="GO:0005886">
    <property type="term" value="C:plasma membrane"/>
    <property type="evidence" value="ECO:0007669"/>
    <property type="project" value="UniProtKB-SubCell"/>
</dbReference>
<evidence type="ECO:0000256" key="3">
    <source>
        <dbReference type="ARBA" id="ARBA00022692"/>
    </source>
</evidence>
<feature type="transmembrane region" description="Helical" evidence="7">
    <location>
        <begin position="408"/>
        <end position="429"/>
    </location>
</feature>
<dbReference type="InterPro" id="IPR025857">
    <property type="entry name" value="MacB_PCD"/>
</dbReference>
<dbReference type="RefSeq" id="WP_052500006.1">
    <property type="nucleotide sequence ID" value="NZ_LXEY01000004.1"/>
</dbReference>
<dbReference type="Pfam" id="PF02687">
    <property type="entry name" value="FtsX"/>
    <property type="match status" value="2"/>
</dbReference>
<reference evidence="10 11" key="1">
    <citation type="submission" date="2016-04" db="EMBL/GenBank/DDBJ databases">
        <title>First whole genome shotgun sequence of the bacterium Enteractinococcus sp. strain UASWS1574.</title>
        <authorList>
            <person name="Crovadore J."/>
            <person name="Chablais R."/>
            <person name="Lefort F."/>
        </authorList>
    </citation>
    <scope>NUCLEOTIDE SEQUENCE [LARGE SCALE GENOMIC DNA]</scope>
    <source>
        <strain evidence="10 11">UASWS1574</strain>
    </source>
</reference>
<keyword evidence="3 7" id="KW-0812">Transmembrane</keyword>
<feature type="transmembrane region" description="Helical" evidence="7">
    <location>
        <begin position="435"/>
        <end position="468"/>
    </location>
</feature>
<dbReference type="Proteomes" id="UP000078292">
    <property type="component" value="Unassembled WGS sequence"/>
</dbReference>
<feature type="domain" description="ABC3 transporter permease C-terminal" evidence="8">
    <location>
        <begin position="715"/>
        <end position="837"/>
    </location>
</feature>
<proteinExistence type="inferred from homology"/>
<evidence type="ECO:0000256" key="7">
    <source>
        <dbReference type="SAM" id="Phobius"/>
    </source>
</evidence>
<feature type="transmembrane region" description="Helical" evidence="7">
    <location>
        <begin position="489"/>
        <end position="507"/>
    </location>
</feature>
<name>A0A1B7M3C9_9MICC</name>
<dbReference type="STRING" id="1837282.A6F49_03285"/>
<evidence type="ECO:0000313" key="11">
    <source>
        <dbReference type="Proteomes" id="UP000078292"/>
    </source>
</evidence>
<dbReference type="GO" id="GO:0022857">
    <property type="term" value="F:transmembrane transporter activity"/>
    <property type="evidence" value="ECO:0007669"/>
    <property type="project" value="TreeGrafter"/>
</dbReference>
<dbReference type="Pfam" id="PF12704">
    <property type="entry name" value="MacB_PCD"/>
    <property type="match status" value="1"/>
</dbReference>
<feature type="domain" description="ABC3 transporter permease C-terminal" evidence="8">
    <location>
        <begin position="275"/>
        <end position="391"/>
    </location>
</feature>
<dbReference type="PANTHER" id="PTHR30572">
    <property type="entry name" value="MEMBRANE COMPONENT OF TRANSPORTER-RELATED"/>
    <property type="match status" value="1"/>
</dbReference>
<dbReference type="OrthoDB" id="9780560at2"/>
<feature type="transmembrane region" description="Helical" evidence="7">
    <location>
        <begin position="270"/>
        <end position="296"/>
    </location>
</feature>
<comment type="similarity">
    <text evidence="6">Belongs to the ABC-4 integral membrane protein family.</text>
</comment>
<accession>A0A1B7M3C9</accession>
<evidence type="ECO:0000256" key="5">
    <source>
        <dbReference type="ARBA" id="ARBA00023136"/>
    </source>
</evidence>
<dbReference type="AlphaFoldDB" id="A0A1B7M3C9"/>
<keyword evidence="11" id="KW-1185">Reference proteome</keyword>
<dbReference type="PANTHER" id="PTHR30572:SF4">
    <property type="entry name" value="ABC TRANSPORTER PERMEASE YTRF"/>
    <property type="match status" value="1"/>
</dbReference>
<evidence type="ECO:0000256" key="6">
    <source>
        <dbReference type="ARBA" id="ARBA00038076"/>
    </source>
</evidence>
<keyword evidence="5 7" id="KW-0472">Membrane</keyword>
<keyword evidence="4 7" id="KW-1133">Transmembrane helix</keyword>
<organism evidence="10 11">
    <name type="scientific">Enteractinococcus helveticum</name>
    <dbReference type="NCBI Taxonomy" id="1837282"/>
    <lineage>
        <taxon>Bacteria</taxon>
        <taxon>Bacillati</taxon>
        <taxon>Actinomycetota</taxon>
        <taxon>Actinomycetes</taxon>
        <taxon>Micrococcales</taxon>
        <taxon>Micrococcaceae</taxon>
    </lineage>
</organism>
<comment type="caution">
    <text evidence="10">The sequence shown here is derived from an EMBL/GenBank/DDBJ whole genome shotgun (WGS) entry which is preliminary data.</text>
</comment>